<evidence type="ECO:0000313" key="2">
    <source>
        <dbReference type="Proteomes" id="UP001596542"/>
    </source>
</evidence>
<dbReference type="EMBL" id="JBHTBU010000001">
    <property type="protein sequence ID" value="MFC7286453.1"/>
    <property type="molecule type" value="Genomic_DNA"/>
</dbReference>
<gene>
    <name evidence="1" type="ORF">ACFQPC_00235</name>
</gene>
<keyword evidence="2" id="KW-1185">Reference proteome</keyword>
<reference evidence="2" key="1">
    <citation type="journal article" date="2019" name="Int. J. Syst. Evol. Microbiol.">
        <title>The Global Catalogue of Microorganisms (GCM) 10K type strain sequencing project: providing services to taxonomists for standard genome sequencing and annotation.</title>
        <authorList>
            <consortium name="The Broad Institute Genomics Platform"/>
            <consortium name="The Broad Institute Genome Sequencing Center for Infectious Disease"/>
            <person name="Wu L."/>
            <person name="Ma J."/>
        </authorList>
    </citation>
    <scope>NUCLEOTIDE SEQUENCE [LARGE SCALE GENOMIC DNA]</scope>
    <source>
        <strain evidence="2">KACC 12508</strain>
    </source>
</reference>
<organism evidence="1 2">
    <name type="scientific">Herminiimonas glaciei</name>
    <dbReference type="NCBI Taxonomy" id="523788"/>
    <lineage>
        <taxon>Bacteria</taxon>
        <taxon>Pseudomonadati</taxon>
        <taxon>Pseudomonadota</taxon>
        <taxon>Betaproteobacteria</taxon>
        <taxon>Burkholderiales</taxon>
        <taxon>Oxalobacteraceae</taxon>
        <taxon>Herminiimonas</taxon>
    </lineage>
</organism>
<dbReference type="Proteomes" id="UP001596542">
    <property type="component" value="Unassembled WGS sequence"/>
</dbReference>
<evidence type="ECO:0000313" key="1">
    <source>
        <dbReference type="EMBL" id="MFC7286453.1"/>
    </source>
</evidence>
<name>A0ABW2I659_9BURK</name>
<comment type="caution">
    <text evidence="1">The sequence shown here is derived from an EMBL/GenBank/DDBJ whole genome shotgun (WGS) entry which is preliminary data.</text>
</comment>
<protein>
    <recommendedName>
        <fullName evidence="3">DUF2971 family protein</fullName>
    </recommendedName>
</protein>
<proteinExistence type="predicted"/>
<evidence type="ECO:0008006" key="3">
    <source>
        <dbReference type="Google" id="ProtNLM"/>
    </source>
</evidence>
<sequence length="281" mass="31590">MNKDAHLKISDRVSLTSTPAPRGFIEPHATLLRQPVDGQPLYKVMRAEHLINSIANSYLHFNRVDSYRDFDKADALDGAQLPADRVLNATIGFEKAPTFTAEHYYDQSRARTYACCFALENNAHIWQHYGSGSDHGRVAVVFDFTWLRQHLNAQLMPGTSGLMLNDVPLRQIFSINYGVVDYVDTDQHRLNSQQLPNPILYSYLKAERFRAEHELRVSLSAIGMGRLSLNGKAIELPPSLHMAFDFRTAIAGGGIISIDTGADCDRAWFGKELDKLRIRGT</sequence>
<accession>A0ABW2I659</accession>
<dbReference type="RefSeq" id="WP_124573339.1">
    <property type="nucleotide sequence ID" value="NZ_JBHTBU010000001.1"/>
</dbReference>